<evidence type="ECO:0000313" key="2">
    <source>
        <dbReference type="Proteomes" id="UP000032360"/>
    </source>
</evidence>
<organism evidence="1 2">
    <name type="scientific">Acidithrix ferrooxidans</name>
    <dbReference type="NCBI Taxonomy" id="1280514"/>
    <lineage>
        <taxon>Bacteria</taxon>
        <taxon>Bacillati</taxon>
        <taxon>Actinomycetota</taxon>
        <taxon>Acidimicrobiia</taxon>
        <taxon>Acidimicrobiales</taxon>
        <taxon>Acidimicrobiaceae</taxon>
        <taxon>Acidithrix</taxon>
    </lineage>
</organism>
<dbReference type="EMBL" id="JXYS01000033">
    <property type="protein sequence ID" value="KJF17655.1"/>
    <property type="molecule type" value="Genomic_DNA"/>
</dbReference>
<name>A0A0D8HI37_9ACTN</name>
<dbReference type="AlphaFoldDB" id="A0A0D8HI37"/>
<accession>A0A0D8HI37</accession>
<dbReference type="RefSeq" id="WP_052605226.1">
    <property type="nucleotide sequence ID" value="NZ_JXYS01000033.1"/>
</dbReference>
<protein>
    <submittedName>
        <fullName evidence="1">Uncharacterized protein</fullName>
    </submittedName>
</protein>
<reference evidence="1 2" key="1">
    <citation type="submission" date="2015-01" db="EMBL/GenBank/DDBJ databases">
        <title>Draft genome of the acidophilic iron oxidizer Acidithrix ferrooxidans strain Py-F3.</title>
        <authorList>
            <person name="Poehlein A."/>
            <person name="Eisen S."/>
            <person name="Schloemann M."/>
            <person name="Johnson B.D."/>
            <person name="Daniel R."/>
            <person name="Muehling M."/>
        </authorList>
    </citation>
    <scope>NUCLEOTIDE SEQUENCE [LARGE SCALE GENOMIC DNA]</scope>
    <source>
        <strain evidence="1 2">Py-F3</strain>
    </source>
</reference>
<dbReference type="Proteomes" id="UP000032360">
    <property type="component" value="Unassembled WGS sequence"/>
</dbReference>
<proteinExistence type="predicted"/>
<sequence length="127" mass="13591">MILESIAATVGEADRLAIARVLNQTTAKPTMFASLYRAFLGHPDAVSIGAPPLVGRLVMALREAGIAIGEPACLGCGRTKHKVTSSQEGGVCGNYRRRQLATTCVSCGKIKIVHKPNQHERNIAHHH</sequence>
<comment type="caution">
    <text evidence="1">The sequence shown here is derived from an EMBL/GenBank/DDBJ whole genome shotgun (WGS) entry which is preliminary data.</text>
</comment>
<keyword evidence="2" id="KW-1185">Reference proteome</keyword>
<evidence type="ECO:0000313" key="1">
    <source>
        <dbReference type="EMBL" id="KJF17655.1"/>
    </source>
</evidence>
<gene>
    <name evidence="1" type="ORF">AXFE_14880</name>
</gene>
<dbReference type="OrthoDB" id="3405537at2"/>